<organism evidence="2">
    <name type="scientific">mine drainage metagenome</name>
    <dbReference type="NCBI Taxonomy" id="410659"/>
    <lineage>
        <taxon>unclassified sequences</taxon>
        <taxon>metagenomes</taxon>
        <taxon>ecological metagenomes</taxon>
    </lineage>
</organism>
<evidence type="ECO:0000313" key="2">
    <source>
        <dbReference type="EMBL" id="OIQ86088.1"/>
    </source>
</evidence>
<keyword evidence="1" id="KW-0472">Membrane</keyword>
<keyword evidence="1" id="KW-0812">Transmembrane</keyword>
<reference evidence="2" key="1">
    <citation type="submission" date="2016-10" db="EMBL/GenBank/DDBJ databases">
        <title>Sequence of Gallionella enrichment culture.</title>
        <authorList>
            <person name="Poehlein A."/>
            <person name="Muehling M."/>
            <person name="Daniel R."/>
        </authorList>
    </citation>
    <scope>NUCLEOTIDE SEQUENCE</scope>
</reference>
<name>A0A1J5QRQ3_9ZZZZ</name>
<dbReference type="AlphaFoldDB" id="A0A1J5QRQ3"/>
<proteinExistence type="predicted"/>
<dbReference type="EMBL" id="MLJW01000501">
    <property type="protein sequence ID" value="OIQ86088.1"/>
    <property type="molecule type" value="Genomic_DNA"/>
</dbReference>
<keyword evidence="1" id="KW-1133">Transmembrane helix</keyword>
<gene>
    <name evidence="2" type="ORF">GALL_320690</name>
</gene>
<sequence length="142" mass="15933">MPVNTITAAQQRLAAKLFNICSCVAIVLMPLIIPTLLWIAASIFVHASVAHHPNHRVREFLYPGGYRFYGVVGTLVVLLNFSPQMSRWVPGVVNFGPVHLPMFWPAVWAVCLIVIVPLGIRDIVRANRENWQNITVEEEVHA</sequence>
<feature type="transmembrane region" description="Helical" evidence="1">
    <location>
        <begin position="17"/>
        <end position="45"/>
    </location>
</feature>
<evidence type="ECO:0000256" key="1">
    <source>
        <dbReference type="SAM" id="Phobius"/>
    </source>
</evidence>
<feature type="transmembrane region" description="Helical" evidence="1">
    <location>
        <begin position="102"/>
        <end position="120"/>
    </location>
</feature>
<comment type="caution">
    <text evidence="2">The sequence shown here is derived from an EMBL/GenBank/DDBJ whole genome shotgun (WGS) entry which is preliminary data.</text>
</comment>
<protein>
    <submittedName>
        <fullName evidence="2">Uncharacterized protein</fullName>
    </submittedName>
</protein>
<accession>A0A1J5QRQ3</accession>
<feature type="transmembrane region" description="Helical" evidence="1">
    <location>
        <begin position="66"/>
        <end position="82"/>
    </location>
</feature>